<keyword evidence="6 17" id="KW-0813">Transport</keyword>
<organism evidence="19">
    <name type="scientific">Ascaridia galli</name>
    <dbReference type="NCBI Taxonomy" id="46685"/>
    <lineage>
        <taxon>Eukaryota</taxon>
        <taxon>Metazoa</taxon>
        <taxon>Ecdysozoa</taxon>
        <taxon>Nematoda</taxon>
        <taxon>Chromadorea</taxon>
        <taxon>Rhabditida</taxon>
        <taxon>Spirurina</taxon>
        <taxon>Ascaridomorpha</taxon>
        <taxon>Heterakoidea</taxon>
        <taxon>Ascaridiidae</taxon>
        <taxon>Ascaridia</taxon>
    </lineage>
</organism>
<keyword evidence="13 17" id="KW-0830">Ubiquinone</keyword>
<feature type="transmembrane region" description="Helical" evidence="17">
    <location>
        <begin position="46"/>
        <end position="64"/>
    </location>
</feature>
<dbReference type="GO" id="GO:0048039">
    <property type="term" value="F:ubiquinone binding"/>
    <property type="evidence" value="ECO:0007669"/>
    <property type="project" value="TreeGrafter"/>
</dbReference>
<feature type="transmembrane region" description="Helical" evidence="17">
    <location>
        <begin position="71"/>
        <end position="88"/>
    </location>
</feature>
<protein>
    <recommendedName>
        <fullName evidence="5 17">NADH-ubiquinone oxidoreductase chain 4</fullName>
        <ecNumber evidence="4 17">7.1.1.2</ecNumber>
    </recommendedName>
</protein>
<feature type="transmembrane region" description="Helical" evidence="17">
    <location>
        <begin position="356"/>
        <end position="374"/>
    </location>
</feature>
<keyword evidence="14 17" id="KW-0496">Mitochondrion</keyword>
<feature type="transmembrane region" description="Helical" evidence="17">
    <location>
        <begin position="94"/>
        <end position="111"/>
    </location>
</feature>
<dbReference type="InterPro" id="IPR003918">
    <property type="entry name" value="NADH_UbQ_OxRdtase"/>
</dbReference>
<feature type="transmembrane region" description="Helical" evidence="17">
    <location>
        <begin position="305"/>
        <end position="328"/>
    </location>
</feature>
<feature type="domain" description="NADH:quinone oxidoreductase/Mrp antiporter transmembrane" evidence="18">
    <location>
        <begin position="91"/>
        <end position="359"/>
    </location>
</feature>
<dbReference type="AlphaFoldDB" id="A0A288MPE7"/>
<evidence type="ECO:0000313" key="20">
    <source>
        <dbReference type="EMBL" id="ANE06339.1"/>
    </source>
</evidence>
<dbReference type="EMBL" id="KT613908">
    <property type="protein sequence ID" value="ANE06335.1"/>
    <property type="molecule type" value="Genomic_DNA"/>
</dbReference>
<keyword evidence="15 17" id="KW-0472">Membrane</keyword>
<dbReference type="EMBL" id="KT613912">
    <property type="protein sequence ID" value="ANE06339.1"/>
    <property type="molecule type" value="Genomic_DNA"/>
</dbReference>
<keyword evidence="9" id="KW-1278">Translocase</keyword>
<evidence type="ECO:0000256" key="5">
    <source>
        <dbReference type="ARBA" id="ARBA00021006"/>
    </source>
</evidence>
<evidence type="ECO:0000313" key="19">
    <source>
        <dbReference type="EMBL" id="ANE06335.1"/>
    </source>
</evidence>
<dbReference type="GO" id="GO:0015990">
    <property type="term" value="P:electron transport coupled proton transport"/>
    <property type="evidence" value="ECO:0007669"/>
    <property type="project" value="TreeGrafter"/>
</dbReference>
<evidence type="ECO:0000259" key="18">
    <source>
        <dbReference type="Pfam" id="PF00361"/>
    </source>
</evidence>
<evidence type="ECO:0000256" key="1">
    <source>
        <dbReference type="ARBA" id="ARBA00003257"/>
    </source>
</evidence>
<dbReference type="PANTHER" id="PTHR43507">
    <property type="entry name" value="NADH-UBIQUINONE OXIDOREDUCTASE CHAIN 4"/>
    <property type="match status" value="1"/>
</dbReference>
<keyword evidence="12 17" id="KW-0520">NAD</keyword>
<evidence type="ECO:0000256" key="11">
    <source>
        <dbReference type="ARBA" id="ARBA00022989"/>
    </source>
</evidence>
<keyword evidence="10 17" id="KW-0249">Electron transport</keyword>
<dbReference type="EMBL" id="KT613913">
    <property type="protein sequence ID" value="ANE06340.1"/>
    <property type="molecule type" value="Genomic_DNA"/>
</dbReference>
<feature type="transmembrane region" description="Helical" evidence="17">
    <location>
        <begin position="123"/>
        <end position="142"/>
    </location>
</feature>
<reference evidence="19" key="1">
    <citation type="submission" date="2015-08" db="EMBL/GenBank/DDBJ databases">
        <title>Genetic Variation in Mitochondrial cox1 and nad4 Genes of Ascaridia galli Collected from Xichang City, China.</title>
        <authorList>
            <person name="Hao G."/>
            <person name="He X."/>
        </authorList>
    </citation>
    <scope>NUCLEOTIDE SEQUENCE</scope>
    <source>
        <strain evidence="20">XC10</strain>
        <strain evidence="21">XC11</strain>
        <strain evidence="19">XC6</strain>
    </source>
</reference>
<evidence type="ECO:0000256" key="3">
    <source>
        <dbReference type="ARBA" id="ARBA00009025"/>
    </source>
</evidence>
<evidence type="ECO:0000256" key="12">
    <source>
        <dbReference type="ARBA" id="ARBA00023027"/>
    </source>
</evidence>
<accession>A0A288MPE7</accession>
<evidence type="ECO:0000256" key="17">
    <source>
        <dbReference type="RuleBase" id="RU003297"/>
    </source>
</evidence>
<dbReference type="GO" id="GO:0031966">
    <property type="term" value="C:mitochondrial membrane"/>
    <property type="evidence" value="ECO:0007669"/>
    <property type="project" value="UniProtKB-SubCell"/>
</dbReference>
<evidence type="ECO:0000256" key="13">
    <source>
        <dbReference type="ARBA" id="ARBA00023075"/>
    </source>
</evidence>
<keyword evidence="7 17" id="KW-0679">Respiratory chain</keyword>
<evidence type="ECO:0000256" key="14">
    <source>
        <dbReference type="ARBA" id="ARBA00023128"/>
    </source>
</evidence>
<dbReference type="EC" id="7.1.1.2" evidence="4 17"/>
<evidence type="ECO:0000256" key="8">
    <source>
        <dbReference type="ARBA" id="ARBA00022692"/>
    </source>
</evidence>
<feature type="transmembrane region" description="Helical" evidence="17">
    <location>
        <begin position="162"/>
        <end position="182"/>
    </location>
</feature>
<dbReference type="GO" id="GO:0008137">
    <property type="term" value="F:NADH dehydrogenase (ubiquinone) activity"/>
    <property type="evidence" value="ECO:0007669"/>
    <property type="project" value="UniProtKB-UniRule"/>
</dbReference>
<geneLocation type="mitochondrion" evidence="19"/>
<name>A0A288MPE7_9BILA</name>
<proteinExistence type="inferred from homology"/>
<evidence type="ECO:0000256" key="16">
    <source>
        <dbReference type="ARBA" id="ARBA00049551"/>
    </source>
</evidence>
<feature type="transmembrane region" description="Helical" evidence="17">
    <location>
        <begin position="194"/>
        <end position="212"/>
    </location>
</feature>
<evidence type="ECO:0000256" key="6">
    <source>
        <dbReference type="ARBA" id="ARBA00022448"/>
    </source>
</evidence>
<evidence type="ECO:0000256" key="4">
    <source>
        <dbReference type="ARBA" id="ARBA00012944"/>
    </source>
</evidence>
<sequence length="411" mass="47568">MALLALLLLSLYFFDWSSYFLLLMLVVSFLMLSSFCWSGVFFVGDSYTYIMLIIMSLFILGVVMISEKNKVLRFLSSILVVICFFFFVPGSMLMLYMFFELSIFPIIVMILGYGSQIEKVNSAYYLLFYAALCSFPFLFIYFKSLFFVNFVYFDFVFSWEMLFILSLSFMMKFPVFFLHLWLPKAHVEAPTTASMLLAGLLLKLGTAGFLRIMKCFYFVHINFWWFLGVIGMLMASFSCIFQSDAKSLAAYSSITHMSFLLLSLVFLWSSSKVSGFMMMLSHGYVSTLMFYMVGEFFHVSGSRLIYYMNGFFSSSIFLGILFSVVFMANSGVPPSLSFLTEFITISVFMHFVKGGFWLIFLYFFLSFYYSIYFLTNAVMGKSYVDVVYMNVGFSIPLVVMMYNIVWCSILL</sequence>
<dbReference type="GO" id="GO:0042773">
    <property type="term" value="P:ATP synthesis coupled electron transport"/>
    <property type="evidence" value="ECO:0007669"/>
    <property type="project" value="InterPro"/>
</dbReference>
<keyword evidence="8 17" id="KW-0812">Transmembrane</keyword>
<feature type="transmembrane region" description="Helical" evidence="17">
    <location>
        <begin position="248"/>
        <end position="268"/>
    </location>
</feature>
<keyword evidence="11 17" id="KW-1133">Transmembrane helix</keyword>
<comment type="function">
    <text evidence="1">Core subunit of the mitochondrial membrane respiratory chain NADH dehydrogenase (Complex I) that is believed to belong to the minimal assembly required for catalysis. Complex I functions in the transfer of electrons from NADH to the respiratory chain. The immediate electron acceptor for the enzyme is believed to be ubiquinone.</text>
</comment>
<evidence type="ECO:0000256" key="7">
    <source>
        <dbReference type="ARBA" id="ARBA00022660"/>
    </source>
</evidence>
<evidence type="ECO:0000256" key="9">
    <source>
        <dbReference type="ARBA" id="ARBA00022967"/>
    </source>
</evidence>
<dbReference type="GO" id="GO:0003954">
    <property type="term" value="F:NADH dehydrogenase activity"/>
    <property type="evidence" value="ECO:0007669"/>
    <property type="project" value="TreeGrafter"/>
</dbReference>
<evidence type="ECO:0000256" key="15">
    <source>
        <dbReference type="ARBA" id="ARBA00023136"/>
    </source>
</evidence>
<evidence type="ECO:0000313" key="21">
    <source>
        <dbReference type="EMBL" id="ANE06340.1"/>
    </source>
</evidence>
<evidence type="ECO:0000256" key="10">
    <source>
        <dbReference type="ARBA" id="ARBA00022982"/>
    </source>
</evidence>
<feature type="transmembrane region" description="Helical" evidence="17">
    <location>
        <begin position="224"/>
        <end position="241"/>
    </location>
</feature>
<feature type="transmembrane region" description="Helical" evidence="17">
    <location>
        <begin position="386"/>
        <end position="405"/>
    </location>
</feature>
<dbReference type="Pfam" id="PF00361">
    <property type="entry name" value="Proton_antipo_M"/>
    <property type="match status" value="1"/>
</dbReference>
<dbReference type="PRINTS" id="PR01437">
    <property type="entry name" value="NUOXDRDTASE4"/>
</dbReference>
<dbReference type="InterPro" id="IPR001750">
    <property type="entry name" value="ND/Mrp_TM"/>
</dbReference>
<comment type="similarity">
    <text evidence="3 17">Belongs to the complex I subunit 4 family.</text>
</comment>
<comment type="function">
    <text evidence="17">Core subunit of the mitochondrial membrane respiratory chain NADH dehydrogenase (Complex I) which catalyzes electron transfer from NADH through the respiratory chain, using ubiquinone as an electron acceptor. Essential for the catalytic activity and assembly of complex I.</text>
</comment>
<feature type="transmembrane region" description="Helical" evidence="17">
    <location>
        <begin position="274"/>
        <end position="293"/>
    </location>
</feature>
<comment type="subcellular location">
    <subcellularLocation>
        <location evidence="2 17">Mitochondrion membrane</location>
        <topology evidence="2 17">Multi-pass membrane protein</topology>
    </subcellularLocation>
</comment>
<evidence type="ECO:0000256" key="2">
    <source>
        <dbReference type="ARBA" id="ARBA00004225"/>
    </source>
</evidence>
<comment type="catalytic activity">
    <reaction evidence="16 17">
        <text>a ubiquinone + NADH + 5 H(+)(in) = a ubiquinol + NAD(+) + 4 H(+)(out)</text>
        <dbReference type="Rhea" id="RHEA:29091"/>
        <dbReference type="Rhea" id="RHEA-COMP:9565"/>
        <dbReference type="Rhea" id="RHEA-COMP:9566"/>
        <dbReference type="ChEBI" id="CHEBI:15378"/>
        <dbReference type="ChEBI" id="CHEBI:16389"/>
        <dbReference type="ChEBI" id="CHEBI:17976"/>
        <dbReference type="ChEBI" id="CHEBI:57540"/>
        <dbReference type="ChEBI" id="CHEBI:57945"/>
        <dbReference type="EC" id="7.1.1.2"/>
    </reaction>
</comment>
<dbReference type="PANTHER" id="PTHR43507:SF20">
    <property type="entry name" value="NADH-UBIQUINONE OXIDOREDUCTASE CHAIN 4"/>
    <property type="match status" value="1"/>
</dbReference>
<gene>
    <name evidence="19" type="primary">nad4</name>
</gene>